<evidence type="ECO:0000259" key="1">
    <source>
        <dbReference type="Pfam" id="PF03732"/>
    </source>
</evidence>
<evidence type="ECO:0000313" key="3">
    <source>
        <dbReference type="EMBL" id="TYK30295.1"/>
    </source>
</evidence>
<dbReference type="Pfam" id="PF03732">
    <property type="entry name" value="Retrotrans_gag"/>
    <property type="match status" value="1"/>
</dbReference>
<feature type="domain" description="Retrotransposon gag" evidence="1">
    <location>
        <begin position="59"/>
        <end position="126"/>
    </location>
</feature>
<dbReference type="InterPro" id="IPR005162">
    <property type="entry name" value="Retrotrans_gag_dom"/>
</dbReference>
<dbReference type="PANTHER" id="PTHR33437">
    <property type="entry name" value="OS06G0361200 PROTEIN"/>
    <property type="match status" value="1"/>
</dbReference>
<dbReference type="PANTHER" id="PTHR33437:SF2">
    <property type="entry name" value="OS06G0361200 PROTEIN"/>
    <property type="match status" value="1"/>
</dbReference>
<dbReference type="AlphaFoldDB" id="A0A5D3E4U5"/>
<comment type="caution">
    <text evidence="3">The sequence shown here is derived from an EMBL/GenBank/DDBJ whole genome shotgun (WGS) entry which is preliminary data.</text>
</comment>
<organism evidence="3 5">
    <name type="scientific">Cucumis melo var. makuwa</name>
    <name type="common">Oriental melon</name>
    <dbReference type="NCBI Taxonomy" id="1194695"/>
    <lineage>
        <taxon>Eukaryota</taxon>
        <taxon>Viridiplantae</taxon>
        <taxon>Streptophyta</taxon>
        <taxon>Embryophyta</taxon>
        <taxon>Tracheophyta</taxon>
        <taxon>Spermatophyta</taxon>
        <taxon>Magnoliopsida</taxon>
        <taxon>eudicotyledons</taxon>
        <taxon>Gunneridae</taxon>
        <taxon>Pentapetalae</taxon>
        <taxon>rosids</taxon>
        <taxon>fabids</taxon>
        <taxon>Cucurbitales</taxon>
        <taxon>Cucurbitaceae</taxon>
        <taxon>Benincaseae</taxon>
        <taxon>Cucumis</taxon>
    </lineage>
</organism>
<dbReference type="Proteomes" id="UP000321393">
    <property type="component" value="Unassembled WGS sequence"/>
</dbReference>
<dbReference type="EMBL" id="SSTE01019881">
    <property type="protein sequence ID" value="KAA0035846.1"/>
    <property type="molecule type" value="Genomic_DNA"/>
</dbReference>
<evidence type="ECO:0000313" key="2">
    <source>
        <dbReference type="EMBL" id="KAA0035846.1"/>
    </source>
</evidence>
<proteinExistence type="predicted"/>
<gene>
    <name evidence="3" type="ORF">E5676_scaffold344G00600</name>
    <name evidence="2" type="ORF">E6C27_scaffold56G00080</name>
</gene>
<sequence length="135" mass="16150">MFLHKRTKKLTCPVGHLNVAFKAIVAREYYMGPVTNIHSKKIILEKEQESRGDQLVKQFVRSLKRNAFEWYTDLELKVIDNWEELEREFLNRFYSTRCIVSLMELGNTKQRKGKPVINYINRRRALSMDRKDKLT</sequence>
<dbReference type="Proteomes" id="UP000321947">
    <property type="component" value="Unassembled WGS sequence"/>
</dbReference>
<reference evidence="4 5" key="1">
    <citation type="submission" date="2019-08" db="EMBL/GenBank/DDBJ databases">
        <title>Draft genome sequences of two oriental melons (Cucumis melo L. var makuwa).</title>
        <authorList>
            <person name="Kwon S.-Y."/>
        </authorList>
    </citation>
    <scope>NUCLEOTIDE SEQUENCE [LARGE SCALE GENOMIC DNA]</scope>
    <source>
        <strain evidence="5">cv. Chang Bougi</strain>
        <strain evidence="4">cv. SW 3</strain>
        <tissue evidence="3">Leaf</tissue>
    </source>
</reference>
<evidence type="ECO:0000313" key="4">
    <source>
        <dbReference type="Proteomes" id="UP000321393"/>
    </source>
</evidence>
<evidence type="ECO:0000313" key="5">
    <source>
        <dbReference type="Proteomes" id="UP000321947"/>
    </source>
</evidence>
<accession>A0A5D3E4U5</accession>
<name>A0A5D3E4U5_CUCMM</name>
<dbReference type="OrthoDB" id="1740536at2759"/>
<protein>
    <submittedName>
        <fullName evidence="3">Ty3-gypsy retrotransposon protein</fullName>
    </submittedName>
</protein>
<dbReference type="EMBL" id="SSTD01000679">
    <property type="protein sequence ID" value="TYK30295.1"/>
    <property type="molecule type" value="Genomic_DNA"/>
</dbReference>